<comment type="caution">
    <text evidence="1">The sequence shown here is derived from an EMBL/GenBank/DDBJ whole genome shotgun (WGS) entry which is preliminary data.</text>
</comment>
<gene>
    <name evidence="1" type="ORF">L6164_012209</name>
</gene>
<dbReference type="Proteomes" id="UP000828941">
    <property type="component" value="Chromosome 5"/>
</dbReference>
<reference evidence="1 2" key="1">
    <citation type="journal article" date="2022" name="DNA Res.">
        <title>Chromosomal-level genome assembly of the orchid tree Bauhinia variegata (Leguminosae; Cercidoideae) supports the allotetraploid origin hypothesis of Bauhinia.</title>
        <authorList>
            <person name="Zhong Y."/>
            <person name="Chen Y."/>
            <person name="Zheng D."/>
            <person name="Pang J."/>
            <person name="Liu Y."/>
            <person name="Luo S."/>
            <person name="Meng S."/>
            <person name="Qian L."/>
            <person name="Wei D."/>
            <person name="Dai S."/>
            <person name="Zhou R."/>
        </authorList>
    </citation>
    <scope>NUCLEOTIDE SEQUENCE [LARGE SCALE GENOMIC DNA]</scope>
    <source>
        <strain evidence="1">BV-YZ2020</strain>
    </source>
</reference>
<evidence type="ECO:0000313" key="2">
    <source>
        <dbReference type="Proteomes" id="UP000828941"/>
    </source>
</evidence>
<dbReference type="EMBL" id="CM039430">
    <property type="protein sequence ID" value="KAI4345041.1"/>
    <property type="molecule type" value="Genomic_DNA"/>
</dbReference>
<accession>A0ACB9P9M7</accession>
<protein>
    <submittedName>
        <fullName evidence="1">Uncharacterized protein</fullName>
    </submittedName>
</protein>
<proteinExistence type="predicted"/>
<sequence length="322" mass="36877">MDDFTVTLHHGGHFENGPPRRYVGGSVNHWDNCDPDRMSIPVLVDFFKSLGYISYKSCNYLITGLSLENGLVKLKNDNDIHLMVEDLKDEVVKVVDVVGAEIDDHGVQVEVDDDLEAEVNDDNAKGAEEDEVRHQDNDSSFDDYDSATDEAYKIDPYEMFELDEDGEEETRKKSYNQKAEKSKEKKGNNGDEDAEKEETRKKCSNKKSTKGKEKKYVNGHQNVEGEFSRKKGKKRQFDNGGESTSRMRLNSNIYTNPFVDNEYMTEELHTAECSDNEERAKFPQCNPNIGYGHVKFELEMEFPNLAEFKKAIKDYGIFEGRI</sequence>
<organism evidence="1 2">
    <name type="scientific">Bauhinia variegata</name>
    <name type="common">Purple orchid tree</name>
    <name type="synonym">Phanera variegata</name>
    <dbReference type="NCBI Taxonomy" id="167791"/>
    <lineage>
        <taxon>Eukaryota</taxon>
        <taxon>Viridiplantae</taxon>
        <taxon>Streptophyta</taxon>
        <taxon>Embryophyta</taxon>
        <taxon>Tracheophyta</taxon>
        <taxon>Spermatophyta</taxon>
        <taxon>Magnoliopsida</taxon>
        <taxon>eudicotyledons</taxon>
        <taxon>Gunneridae</taxon>
        <taxon>Pentapetalae</taxon>
        <taxon>rosids</taxon>
        <taxon>fabids</taxon>
        <taxon>Fabales</taxon>
        <taxon>Fabaceae</taxon>
        <taxon>Cercidoideae</taxon>
        <taxon>Cercideae</taxon>
        <taxon>Bauhiniinae</taxon>
        <taxon>Bauhinia</taxon>
    </lineage>
</organism>
<keyword evidence="2" id="KW-1185">Reference proteome</keyword>
<evidence type="ECO:0000313" key="1">
    <source>
        <dbReference type="EMBL" id="KAI4345041.1"/>
    </source>
</evidence>
<name>A0ACB9P9M7_BAUVA</name>